<evidence type="ECO:0000313" key="2">
    <source>
        <dbReference type="Proteomes" id="UP000075613"/>
    </source>
</evidence>
<dbReference type="RefSeq" id="WP_062136706.1">
    <property type="nucleotide sequence ID" value="NZ_LRBG01000039.1"/>
</dbReference>
<gene>
    <name evidence="1" type="ORF">CI15_31825</name>
</gene>
<accession>A0A149PAW1</accession>
<evidence type="ECO:0000313" key="1">
    <source>
        <dbReference type="EMBL" id="KXU82167.1"/>
    </source>
</evidence>
<reference evidence="1 2" key="1">
    <citation type="journal article" date="2015" name="Int. J. Syst. Evol. Microbiol.">
        <title>Burkholderia monticola sp. nov., isolated from mountain soil.</title>
        <authorList>
            <person name="Baek I."/>
            <person name="Seo B."/>
            <person name="Lee I."/>
            <person name="Yi H."/>
            <person name="Chun J."/>
        </authorList>
    </citation>
    <scope>NUCLEOTIDE SEQUENCE [LARGE SCALE GENOMIC DNA]</scope>
    <source>
        <strain evidence="1 2">JC2948</strain>
    </source>
</reference>
<keyword evidence="2" id="KW-1185">Reference proteome</keyword>
<name>A0A149PAW1_9BURK</name>
<dbReference type="InterPro" id="IPR025459">
    <property type="entry name" value="DUF4279"/>
</dbReference>
<dbReference type="OrthoDB" id="9095800at2"/>
<proteinExistence type="predicted"/>
<dbReference type="AlphaFoldDB" id="A0A149PAW1"/>
<organism evidence="1 2">
    <name type="scientific">Paraburkholderia monticola</name>
    <dbReference type="NCBI Taxonomy" id="1399968"/>
    <lineage>
        <taxon>Bacteria</taxon>
        <taxon>Pseudomonadati</taxon>
        <taxon>Pseudomonadota</taxon>
        <taxon>Betaproteobacteria</taxon>
        <taxon>Burkholderiales</taxon>
        <taxon>Burkholderiaceae</taxon>
        <taxon>Paraburkholderia</taxon>
    </lineage>
</organism>
<dbReference type="EMBL" id="LRBG01000039">
    <property type="protein sequence ID" value="KXU82167.1"/>
    <property type="molecule type" value="Genomic_DNA"/>
</dbReference>
<dbReference type="Proteomes" id="UP000075613">
    <property type="component" value="Unassembled WGS sequence"/>
</dbReference>
<protein>
    <recommendedName>
        <fullName evidence="3">DUF4279 domain-containing protein</fullName>
    </recommendedName>
</protein>
<sequence length="138" mass="15722">MSEQQLAYATFHVMGDSVVPAFWTRYFDVTPDIAIAKGQPFTTPSGRVSRTPGRVGLWGFGSKEFVASDALEPHLRFLIGRLDLTRADLRETLTRERVKARFWCYWDNEAGNRVPDIPHDIRAMMEAIGGTIDIDEYR</sequence>
<comment type="caution">
    <text evidence="1">The sequence shown here is derived from an EMBL/GenBank/DDBJ whole genome shotgun (WGS) entry which is preliminary data.</text>
</comment>
<evidence type="ECO:0008006" key="3">
    <source>
        <dbReference type="Google" id="ProtNLM"/>
    </source>
</evidence>
<dbReference type="Pfam" id="PF14106">
    <property type="entry name" value="DUF4279"/>
    <property type="match status" value="1"/>
</dbReference>